<dbReference type="Proteomes" id="UP000472676">
    <property type="component" value="Unassembled WGS sequence"/>
</dbReference>
<keyword evidence="3" id="KW-1185">Reference proteome</keyword>
<keyword evidence="1" id="KW-0472">Membrane</keyword>
<feature type="transmembrane region" description="Helical" evidence="1">
    <location>
        <begin position="62"/>
        <end position="84"/>
    </location>
</feature>
<gene>
    <name evidence="2" type="ORF">G7Y85_13465</name>
</gene>
<keyword evidence="1" id="KW-1133">Transmembrane helix</keyword>
<comment type="caution">
    <text evidence="2">The sequence shown here is derived from an EMBL/GenBank/DDBJ whole genome shotgun (WGS) entry which is preliminary data.</text>
</comment>
<name>A0A6M2BT40_9GAMM</name>
<dbReference type="AlphaFoldDB" id="A0A6M2BT40"/>
<organism evidence="2 3">
    <name type="scientific">Solimonas terrae</name>
    <dbReference type="NCBI Taxonomy" id="1396819"/>
    <lineage>
        <taxon>Bacteria</taxon>
        <taxon>Pseudomonadati</taxon>
        <taxon>Pseudomonadota</taxon>
        <taxon>Gammaproteobacteria</taxon>
        <taxon>Nevskiales</taxon>
        <taxon>Nevskiaceae</taxon>
        <taxon>Solimonas</taxon>
    </lineage>
</organism>
<evidence type="ECO:0000313" key="3">
    <source>
        <dbReference type="Proteomes" id="UP000472676"/>
    </source>
</evidence>
<dbReference type="EMBL" id="JAAMOW010000007">
    <property type="protein sequence ID" value="NGY05776.1"/>
    <property type="molecule type" value="Genomic_DNA"/>
</dbReference>
<feature type="transmembrane region" description="Helical" evidence="1">
    <location>
        <begin position="36"/>
        <end position="56"/>
    </location>
</feature>
<evidence type="ECO:0000256" key="1">
    <source>
        <dbReference type="SAM" id="Phobius"/>
    </source>
</evidence>
<sequence length="103" mass="11419">MIAGLRESWNFIRQAPPGERFGRYHRRRQRQRRRRWLRPLRLAAGVAVLAAGLILVPAPGPGLLVVAVGAALLAGESASVATWLDHGELRVRRWLGRGPNPDS</sequence>
<proteinExistence type="predicted"/>
<keyword evidence="1" id="KW-0812">Transmembrane</keyword>
<evidence type="ECO:0008006" key="4">
    <source>
        <dbReference type="Google" id="ProtNLM"/>
    </source>
</evidence>
<dbReference type="Pfam" id="PF09656">
    <property type="entry name" value="PGPGW"/>
    <property type="match status" value="1"/>
</dbReference>
<evidence type="ECO:0000313" key="2">
    <source>
        <dbReference type="EMBL" id="NGY05776.1"/>
    </source>
</evidence>
<dbReference type="InterPro" id="IPR019099">
    <property type="entry name" value="Uncharacterised_PGPGW_TM"/>
</dbReference>
<protein>
    <recommendedName>
        <fullName evidence="4">TIGR02611 family protein</fullName>
    </recommendedName>
</protein>
<reference evidence="2 3" key="1">
    <citation type="journal article" date="2014" name="Int. J. Syst. Evol. Microbiol.">
        <title>Solimonas terrae sp. nov., isolated from soil.</title>
        <authorList>
            <person name="Kim S.J."/>
            <person name="Moon J.Y."/>
            <person name="Weon H.Y."/>
            <person name="Ahn J.H."/>
            <person name="Chen W.M."/>
            <person name="Kwon S.W."/>
        </authorList>
    </citation>
    <scope>NUCLEOTIDE SEQUENCE [LARGE SCALE GENOMIC DNA]</scope>
    <source>
        <strain evidence="2 3">KIS83-12</strain>
    </source>
</reference>
<accession>A0A6M2BT40</accession>
<dbReference type="RefSeq" id="WP_166257964.1">
    <property type="nucleotide sequence ID" value="NZ_JAAMOW010000007.1"/>
</dbReference>